<organism evidence="2 3">
    <name type="scientific">Nocardia tenerifensis</name>
    <dbReference type="NCBI Taxonomy" id="228006"/>
    <lineage>
        <taxon>Bacteria</taxon>
        <taxon>Bacillati</taxon>
        <taxon>Actinomycetota</taxon>
        <taxon>Actinomycetes</taxon>
        <taxon>Mycobacteriales</taxon>
        <taxon>Nocardiaceae</taxon>
        <taxon>Nocardia</taxon>
    </lineage>
</organism>
<keyword evidence="3" id="KW-1185">Reference proteome</keyword>
<evidence type="ECO:0000313" key="2">
    <source>
        <dbReference type="EMBL" id="PXX71692.1"/>
    </source>
</evidence>
<dbReference type="Gene3D" id="1.10.260.40">
    <property type="entry name" value="lambda repressor-like DNA-binding domains"/>
    <property type="match status" value="1"/>
</dbReference>
<dbReference type="EMBL" id="QJKF01000001">
    <property type="protein sequence ID" value="PXX71692.1"/>
    <property type="molecule type" value="Genomic_DNA"/>
</dbReference>
<dbReference type="SMART" id="SM00530">
    <property type="entry name" value="HTH_XRE"/>
    <property type="match status" value="1"/>
</dbReference>
<evidence type="ECO:0000259" key="1">
    <source>
        <dbReference type="PROSITE" id="PS50943"/>
    </source>
</evidence>
<reference evidence="2 3" key="1">
    <citation type="submission" date="2018-05" db="EMBL/GenBank/DDBJ databases">
        <title>Genomic Encyclopedia of Type Strains, Phase IV (KMG-IV): sequencing the most valuable type-strain genomes for metagenomic binning, comparative biology and taxonomic classification.</title>
        <authorList>
            <person name="Goeker M."/>
        </authorList>
    </citation>
    <scope>NUCLEOTIDE SEQUENCE [LARGE SCALE GENOMIC DNA]</scope>
    <source>
        <strain evidence="2 3">DSM 44704</strain>
    </source>
</reference>
<dbReference type="Pfam" id="PF13560">
    <property type="entry name" value="HTH_31"/>
    <property type="match status" value="1"/>
</dbReference>
<dbReference type="InterPro" id="IPR001387">
    <property type="entry name" value="Cro/C1-type_HTH"/>
</dbReference>
<sequence length="311" mass="36694">MRTEASTRNENLETLGRRLRELRTTKGLSQGELAVRIRYHRTYVSRVESPKNIEVPSQQFIESADRFLQAGGELLELLRRCRDGQHGQVSSHDLTVVRDHAELYYLPDEDDYRMTMRRELLNNGNGPISQYLIRVHVDRYPDQPQKSRTHHYLNPLIFDDLKLRAWLGDDRIPLKIGTLKADQDTTKEVWILFQHRDSDRVYPLQSGQSVALEYCYLVGRNKWGEWFQRAVRFSTKELSVDLNYPSWMDPYCRGWEIPELRPRQGLRTPIRSRVDGDRIVFSWSTKDPDALQTGTRFRIDWRFRAPGAPEY</sequence>
<dbReference type="SUPFAM" id="SSF47413">
    <property type="entry name" value="lambda repressor-like DNA-binding domains"/>
    <property type="match status" value="1"/>
</dbReference>
<proteinExistence type="predicted"/>
<comment type="caution">
    <text evidence="2">The sequence shown here is derived from an EMBL/GenBank/DDBJ whole genome shotgun (WGS) entry which is preliminary data.</text>
</comment>
<feature type="domain" description="HTH cro/C1-type" evidence="1">
    <location>
        <begin position="19"/>
        <end position="49"/>
    </location>
</feature>
<gene>
    <name evidence="2" type="ORF">DFR70_1011126</name>
</gene>
<dbReference type="AlphaFoldDB" id="A0A318KHF2"/>
<name>A0A318KHF2_9NOCA</name>
<dbReference type="GO" id="GO:0003677">
    <property type="term" value="F:DNA binding"/>
    <property type="evidence" value="ECO:0007669"/>
    <property type="project" value="InterPro"/>
</dbReference>
<dbReference type="Proteomes" id="UP000247569">
    <property type="component" value="Unassembled WGS sequence"/>
</dbReference>
<dbReference type="OrthoDB" id="3203858at2"/>
<dbReference type="RefSeq" id="WP_083895112.1">
    <property type="nucleotide sequence ID" value="NZ_QJKF01000001.1"/>
</dbReference>
<dbReference type="CDD" id="cd00093">
    <property type="entry name" value="HTH_XRE"/>
    <property type="match status" value="1"/>
</dbReference>
<protein>
    <submittedName>
        <fullName evidence="2">Helix-turn-helix protein</fullName>
    </submittedName>
</protein>
<dbReference type="InterPro" id="IPR010982">
    <property type="entry name" value="Lambda_DNA-bd_dom_sf"/>
</dbReference>
<dbReference type="PROSITE" id="PS50943">
    <property type="entry name" value="HTH_CROC1"/>
    <property type="match status" value="1"/>
</dbReference>
<accession>A0A318KHF2</accession>
<evidence type="ECO:0000313" key="3">
    <source>
        <dbReference type="Proteomes" id="UP000247569"/>
    </source>
</evidence>